<organism evidence="1 2">
    <name type="scientific">Bradyrhizobium sacchari</name>
    <dbReference type="NCBI Taxonomy" id="1399419"/>
    <lineage>
        <taxon>Bacteria</taxon>
        <taxon>Pseudomonadati</taxon>
        <taxon>Pseudomonadota</taxon>
        <taxon>Alphaproteobacteria</taxon>
        <taxon>Hyphomicrobiales</taxon>
        <taxon>Nitrobacteraceae</taxon>
        <taxon>Bradyrhizobium</taxon>
    </lineage>
</organism>
<dbReference type="EMBL" id="VITW01000005">
    <property type="protein sequence ID" value="TWB73975.1"/>
    <property type="molecule type" value="Genomic_DNA"/>
</dbReference>
<sequence length="114" mass="13205">MPEGILCLNGTRPKATCSTAVFAVDERQNIERQIEFATRAAALVKDEPTGQRFRSFAEELKRKLLRMMRRGEVRTRAYELWEQAGRPADHDLDFWLEAERQIEAEREERKGPGA</sequence>
<accession>A0A560JS89</accession>
<keyword evidence="2" id="KW-1185">Reference proteome</keyword>
<dbReference type="Pfam" id="PF11154">
    <property type="entry name" value="DUF2934"/>
    <property type="match status" value="1"/>
</dbReference>
<dbReference type="AlphaFoldDB" id="A0A560JS89"/>
<evidence type="ECO:0000313" key="2">
    <source>
        <dbReference type="Proteomes" id="UP000315914"/>
    </source>
</evidence>
<gene>
    <name evidence="1" type="ORF">FBZ95_105226</name>
</gene>
<protein>
    <submittedName>
        <fullName evidence="1">DUF2934 family protein</fullName>
    </submittedName>
</protein>
<dbReference type="InterPro" id="IPR021327">
    <property type="entry name" value="DUF2934"/>
</dbReference>
<reference evidence="1 2" key="1">
    <citation type="submission" date="2019-06" db="EMBL/GenBank/DDBJ databases">
        <title>Genomic Encyclopedia of Type Strains, Phase IV (KMG-V): Genome sequencing to study the core and pangenomes of soil and plant-associated prokaryotes.</title>
        <authorList>
            <person name="Whitman W."/>
        </authorList>
    </citation>
    <scope>NUCLEOTIDE SEQUENCE [LARGE SCALE GENOMIC DNA]</scope>
    <source>
        <strain evidence="1 2">BR 10556</strain>
    </source>
</reference>
<proteinExistence type="predicted"/>
<name>A0A560JS89_9BRAD</name>
<dbReference type="Proteomes" id="UP000315914">
    <property type="component" value="Unassembled WGS sequence"/>
</dbReference>
<evidence type="ECO:0000313" key="1">
    <source>
        <dbReference type="EMBL" id="TWB73975.1"/>
    </source>
</evidence>
<comment type="caution">
    <text evidence="1">The sequence shown here is derived from an EMBL/GenBank/DDBJ whole genome shotgun (WGS) entry which is preliminary data.</text>
</comment>